<dbReference type="PANTHER" id="PTHR22880">
    <property type="entry name" value="FALZ-RELATED BROMODOMAIN-CONTAINING PROTEINS"/>
    <property type="match status" value="1"/>
</dbReference>
<dbReference type="PROSITE" id="PS50014">
    <property type="entry name" value="BROMODOMAIN_2"/>
    <property type="match status" value="2"/>
</dbReference>
<feature type="compositionally biased region" description="Polar residues" evidence="3">
    <location>
        <begin position="724"/>
        <end position="741"/>
    </location>
</feature>
<feature type="compositionally biased region" description="Basic and acidic residues" evidence="3">
    <location>
        <begin position="81"/>
        <end position="98"/>
    </location>
</feature>
<evidence type="ECO:0000313" key="6">
    <source>
        <dbReference type="EMBL" id="KAH6657587.1"/>
    </source>
</evidence>
<feature type="compositionally biased region" description="Basic and acidic residues" evidence="3">
    <location>
        <begin position="382"/>
        <end position="405"/>
    </location>
</feature>
<dbReference type="PRINTS" id="PR00503">
    <property type="entry name" value="BROMODOMAIN"/>
</dbReference>
<feature type="compositionally biased region" description="Basic and acidic residues" evidence="3">
    <location>
        <begin position="857"/>
        <end position="873"/>
    </location>
</feature>
<feature type="compositionally biased region" description="Low complexity" evidence="3">
    <location>
        <begin position="709"/>
        <end position="723"/>
    </location>
</feature>
<keyword evidence="7" id="KW-1185">Reference proteome</keyword>
<feature type="compositionally biased region" description="Low complexity" evidence="3">
    <location>
        <begin position="607"/>
        <end position="622"/>
    </location>
</feature>
<dbReference type="SMART" id="SM00297">
    <property type="entry name" value="BROMO"/>
    <property type="match status" value="2"/>
</dbReference>
<dbReference type="GO" id="GO:0005634">
    <property type="term" value="C:nucleus"/>
    <property type="evidence" value="ECO:0007669"/>
    <property type="project" value="TreeGrafter"/>
</dbReference>
<feature type="compositionally biased region" description="Basic and acidic residues" evidence="3">
    <location>
        <begin position="183"/>
        <end position="200"/>
    </location>
</feature>
<feature type="compositionally biased region" description="Polar residues" evidence="3">
    <location>
        <begin position="148"/>
        <end position="180"/>
    </location>
</feature>
<evidence type="ECO:0000259" key="4">
    <source>
        <dbReference type="PROSITE" id="PS50014"/>
    </source>
</evidence>
<dbReference type="GeneID" id="70135727"/>
<accession>A0A9P8ZZS9</accession>
<dbReference type="SUPFAM" id="SSF47370">
    <property type="entry name" value="Bromodomain"/>
    <property type="match status" value="2"/>
</dbReference>
<feature type="compositionally biased region" description="Low complexity" evidence="3">
    <location>
        <begin position="406"/>
        <end position="450"/>
    </location>
</feature>
<dbReference type="GO" id="GO:0006338">
    <property type="term" value="P:chromatin remodeling"/>
    <property type="evidence" value="ECO:0007669"/>
    <property type="project" value="TreeGrafter"/>
</dbReference>
<feature type="region of interest" description="Disordered" evidence="3">
    <location>
        <begin position="821"/>
        <end position="907"/>
    </location>
</feature>
<feature type="compositionally biased region" description="Polar residues" evidence="3">
    <location>
        <begin position="44"/>
        <end position="70"/>
    </location>
</feature>
<dbReference type="Gene3D" id="1.20.920.10">
    <property type="entry name" value="Bromodomain-like"/>
    <property type="match status" value="2"/>
</dbReference>
<proteinExistence type="predicted"/>
<feature type="compositionally biased region" description="Basic and acidic residues" evidence="3">
    <location>
        <begin position="221"/>
        <end position="233"/>
    </location>
</feature>
<feature type="region of interest" description="Disordered" evidence="3">
    <location>
        <begin position="606"/>
        <end position="644"/>
    </location>
</feature>
<feature type="compositionally biased region" description="Polar residues" evidence="3">
    <location>
        <begin position="1"/>
        <end position="16"/>
    </location>
</feature>
<evidence type="ECO:0000256" key="1">
    <source>
        <dbReference type="ARBA" id="ARBA00023117"/>
    </source>
</evidence>
<gene>
    <name evidence="6" type="ORF">BKA67DRAFT_655843</name>
</gene>
<dbReference type="OrthoDB" id="784962at2759"/>
<dbReference type="GO" id="GO:0006355">
    <property type="term" value="P:regulation of DNA-templated transcription"/>
    <property type="evidence" value="ECO:0007669"/>
    <property type="project" value="TreeGrafter"/>
</dbReference>
<feature type="region of interest" description="Disordered" evidence="3">
    <location>
        <begin position="1"/>
        <end position="233"/>
    </location>
</feature>
<evidence type="ECO:0000313" key="7">
    <source>
        <dbReference type="Proteomes" id="UP000758603"/>
    </source>
</evidence>
<sequence length="907" mass="99588">MASEQPQTISVDQKINSVAPEKDDMVVDEPVVKVVNGHSPSGEVPQTNGKSPSPDKTINQQAFAANSELSVPSPAELAAEESIKEPVSEDSEMKDVNGAKEQTSPDAPATKDESAVQAPASPPRSATPNAAAADETMDVDTPTERPDLSSSIEHADSTQNTSAVSENVTIASPQEISQSADVAKLDIKSPGLEHKDEPMPDRAASPAKVSRERSLDEEDEPSAKRTKLDSVVKKPVEPKTEKVGDNIGVASSVLSPAPDGEVDNLVDDIPNEKPLKEFHGKEIRKELARVKKTKNGMHFRGSVERLWTSIWENYKALIKNPVDLSLFEAKLRDNKYATFGDFKADLRLLYENSYKYNGAANAISIAAFRVRNDLFAKLSEVSKLEEPSKPDKAKAQPTRHVEHRAATQPRRQSQSQPRATATSPKPKAEAAAAIASTSTPNAAPAFALPPNGVPQIRRDSTRDDGDRPKRPIHPPKNRDPDYGAQNSRKKKLEPEMKFYADVLGDLKKQKYWTQNQWFLEPVDPVALNIPNYFSVIKKPMDLKTMTEKLEDGQYRSGKEVEKDMRQIVANSELFNGISLVTQCAQELEGLFKQKVAEKENWMSKNYPPSAHSATASAASPEVSDLESEADSEVEEDSSESVRNVQSRLLEEQNKLNDMLGAKKPDMTMIEIQQNVVSMLQRKLVEEKSKVGSSKKTKTQKKPTSKGKAKSSASQGAGGSANKKTTGGASATSKNRPANSKKPSSKKRHIGVMEKQVITDGIGELDGPTLDKAVDIIKKDTNQKEDDDGRLELDIEVLSQDALGRLFELINKSYPNIYATVSKRPEFSNNSSSSKVEKPAQSPGHSANPSKPRKNKPMNKDEQERKIEQLRELKAQFQRQGSNSQEPVPEDEEQRPGNSSEDSDSEEE</sequence>
<evidence type="ECO:0000256" key="3">
    <source>
        <dbReference type="SAM" id="MobiDB-lite"/>
    </source>
</evidence>
<evidence type="ECO:0000259" key="5">
    <source>
        <dbReference type="PROSITE" id="PS51525"/>
    </source>
</evidence>
<feature type="domain" description="NET" evidence="5">
    <location>
        <begin position="739"/>
        <end position="820"/>
    </location>
</feature>
<dbReference type="InterPro" id="IPR036427">
    <property type="entry name" value="Bromodomain-like_sf"/>
</dbReference>
<dbReference type="RefSeq" id="XP_045961821.1">
    <property type="nucleotide sequence ID" value="XM_046106836.1"/>
</dbReference>
<feature type="compositionally biased region" description="Polar residues" evidence="3">
    <location>
        <begin position="876"/>
        <end position="885"/>
    </location>
</feature>
<dbReference type="EMBL" id="JAGPXC010000002">
    <property type="protein sequence ID" value="KAH6657587.1"/>
    <property type="molecule type" value="Genomic_DNA"/>
</dbReference>
<comment type="caution">
    <text evidence="6">The sequence shown here is derived from an EMBL/GenBank/DDBJ whole genome shotgun (WGS) entry which is preliminary data.</text>
</comment>
<dbReference type="GO" id="GO:0000785">
    <property type="term" value="C:chromatin"/>
    <property type="evidence" value="ECO:0007669"/>
    <property type="project" value="TreeGrafter"/>
</dbReference>
<dbReference type="InterPro" id="IPR038336">
    <property type="entry name" value="NET_sf"/>
</dbReference>
<protein>
    <submittedName>
        <fullName evidence="6">Uncharacterized protein</fullName>
    </submittedName>
</protein>
<feature type="domain" description="Bromo" evidence="4">
    <location>
        <begin position="291"/>
        <end position="364"/>
    </location>
</feature>
<dbReference type="InterPro" id="IPR027353">
    <property type="entry name" value="NET_dom"/>
</dbReference>
<dbReference type="AlphaFoldDB" id="A0A9P8ZZS9"/>
<dbReference type="InterPro" id="IPR001487">
    <property type="entry name" value="Bromodomain"/>
</dbReference>
<dbReference type="PANTHER" id="PTHR22880:SF225">
    <property type="entry name" value="BROMODOMAIN-CONTAINING PROTEIN BET-1-RELATED"/>
    <property type="match status" value="1"/>
</dbReference>
<feature type="compositionally biased region" description="Basic and acidic residues" evidence="3">
    <location>
        <begin position="456"/>
        <end position="469"/>
    </location>
</feature>
<dbReference type="Proteomes" id="UP000758603">
    <property type="component" value="Unassembled WGS sequence"/>
</dbReference>
<dbReference type="InterPro" id="IPR050935">
    <property type="entry name" value="Bromo_chromatin_reader"/>
</dbReference>
<dbReference type="Pfam" id="PF00439">
    <property type="entry name" value="Bromodomain"/>
    <property type="match status" value="2"/>
</dbReference>
<dbReference type="CDD" id="cd04369">
    <property type="entry name" value="Bromodomain"/>
    <property type="match status" value="1"/>
</dbReference>
<dbReference type="Pfam" id="PF17035">
    <property type="entry name" value="BET"/>
    <property type="match status" value="1"/>
</dbReference>
<dbReference type="Gene3D" id="1.20.1270.220">
    <property type="match status" value="1"/>
</dbReference>
<feature type="compositionally biased region" description="Acidic residues" evidence="3">
    <location>
        <begin position="623"/>
        <end position="638"/>
    </location>
</feature>
<keyword evidence="1 2" id="KW-0103">Bromodomain</keyword>
<feature type="region of interest" description="Disordered" evidence="3">
    <location>
        <begin position="685"/>
        <end position="753"/>
    </location>
</feature>
<organism evidence="6 7">
    <name type="scientific">Truncatella angustata</name>
    <dbReference type="NCBI Taxonomy" id="152316"/>
    <lineage>
        <taxon>Eukaryota</taxon>
        <taxon>Fungi</taxon>
        <taxon>Dikarya</taxon>
        <taxon>Ascomycota</taxon>
        <taxon>Pezizomycotina</taxon>
        <taxon>Sordariomycetes</taxon>
        <taxon>Xylariomycetidae</taxon>
        <taxon>Amphisphaeriales</taxon>
        <taxon>Sporocadaceae</taxon>
        <taxon>Truncatella</taxon>
    </lineage>
</organism>
<feature type="compositionally biased region" description="Basic residues" evidence="3">
    <location>
        <begin position="692"/>
        <end position="708"/>
    </location>
</feature>
<name>A0A9P8ZZS9_9PEZI</name>
<feature type="domain" description="Bromo" evidence="4">
    <location>
        <begin position="518"/>
        <end position="576"/>
    </location>
</feature>
<dbReference type="PROSITE" id="PS51525">
    <property type="entry name" value="NET"/>
    <property type="match status" value="1"/>
</dbReference>
<reference evidence="6" key="1">
    <citation type="journal article" date="2021" name="Nat. Commun.">
        <title>Genetic determinants of endophytism in the Arabidopsis root mycobiome.</title>
        <authorList>
            <person name="Mesny F."/>
            <person name="Miyauchi S."/>
            <person name="Thiergart T."/>
            <person name="Pickel B."/>
            <person name="Atanasova L."/>
            <person name="Karlsson M."/>
            <person name="Huettel B."/>
            <person name="Barry K.W."/>
            <person name="Haridas S."/>
            <person name="Chen C."/>
            <person name="Bauer D."/>
            <person name="Andreopoulos W."/>
            <person name="Pangilinan J."/>
            <person name="LaButti K."/>
            <person name="Riley R."/>
            <person name="Lipzen A."/>
            <person name="Clum A."/>
            <person name="Drula E."/>
            <person name="Henrissat B."/>
            <person name="Kohler A."/>
            <person name="Grigoriev I.V."/>
            <person name="Martin F.M."/>
            <person name="Hacquard S."/>
        </authorList>
    </citation>
    <scope>NUCLEOTIDE SEQUENCE</scope>
    <source>
        <strain evidence="6">MPI-SDFR-AT-0073</strain>
    </source>
</reference>
<evidence type="ECO:0000256" key="2">
    <source>
        <dbReference type="PROSITE-ProRule" id="PRU00035"/>
    </source>
</evidence>
<feature type="region of interest" description="Disordered" evidence="3">
    <location>
        <begin position="382"/>
        <end position="493"/>
    </location>
</feature>